<dbReference type="InterPro" id="IPR039537">
    <property type="entry name" value="Retrotran_Ty1/copia-like"/>
</dbReference>
<dbReference type="GO" id="GO:0015074">
    <property type="term" value="P:DNA integration"/>
    <property type="evidence" value="ECO:0007669"/>
    <property type="project" value="InterPro"/>
</dbReference>
<dbReference type="Gene3D" id="3.30.420.10">
    <property type="entry name" value="Ribonuclease H-like superfamily/Ribonuclease H"/>
    <property type="match status" value="1"/>
</dbReference>
<evidence type="ECO:0000259" key="3">
    <source>
        <dbReference type="PROSITE" id="PS50994"/>
    </source>
</evidence>
<gene>
    <name evidence="4" type="ORF">OSB04_007102</name>
</gene>
<dbReference type="SUPFAM" id="SSF53098">
    <property type="entry name" value="Ribonuclease H-like"/>
    <property type="match status" value="1"/>
</dbReference>
<feature type="coiled-coil region" evidence="1">
    <location>
        <begin position="37"/>
        <end position="71"/>
    </location>
</feature>
<evidence type="ECO:0000256" key="1">
    <source>
        <dbReference type="SAM" id="Coils"/>
    </source>
</evidence>
<keyword evidence="5" id="KW-1185">Reference proteome</keyword>
<feature type="compositionally biased region" description="Basic and acidic residues" evidence="2">
    <location>
        <begin position="16"/>
        <end position="28"/>
    </location>
</feature>
<feature type="compositionally biased region" description="Polar residues" evidence="2">
    <location>
        <begin position="640"/>
        <end position="650"/>
    </location>
</feature>
<dbReference type="PROSITE" id="PS50994">
    <property type="entry name" value="INTEGRASE"/>
    <property type="match status" value="1"/>
</dbReference>
<dbReference type="GO" id="GO:0003676">
    <property type="term" value="F:nucleic acid binding"/>
    <property type="evidence" value="ECO:0007669"/>
    <property type="project" value="InterPro"/>
</dbReference>
<dbReference type="Pfam" id="PF00665">
    <property type="entry name" value="rve"/>
    <property type="match status" value="1"/>
</dbReference>
<comment type="caution">
    <text evidence="4">The sequence shown here is derived from an EMBL/GenBank/DDBJ whole genome shotgun (WGS) entry which is preliminary data.</text>
</comment>
<feature type="domain" description="Integrase catalytic" evidence="3">
    <location>
        <begin position="325"/>
        <end position="491"/>
    </location>
</feature>
<feature type="coiled-coil region" evidence="1">
    <location>
        <begin position="100"/>
        <end position="127"/>
    </location>
</feature>
<feature type="region of interest" description="Disordered" evidence="2">
    <location>
        <begin position="606"/>
        <end position="650"/>
    </location>
</feature>
<keyword evidence="1" id="KW-0175">Coiled coil</keyword>
<dbReference type="AlphaFoldDB" id="A0AA38U2I2"/>
<evidence type="ECO:0000256" key="2">
    <source>
        <dbReference type="SAM" id="MobiDB-lite"/>
    </source>
</evidence>
<dbReference type="EMBL" id="JARYMX010000002">
    <property type="protein sequence ID" value="KAJ9561942.1"/>
    <property type="molecule type" value="Genomic_DNA"/>
</dbReference>
<dbReference type="PANTHER" id="PTHR42648:SF18">
    <property type="entry name" value="RETROTRANSPOSON, UNCLASSIFIED-LIKE PROTEIN"/>
    <property type="match status" value="1"/>
</dbReference>
<dbReference type="InterPro" id="IPR001584">
    <property type="entry name" value="Integrase_cat-core"/>
</dbReference>
<sequence>MANHSEEEQYSEDSDRDYIDLDLDHSESSSEVLPDPYIELENHVKDLSLKVSEYENEIKKANSLTAIAESKLASEHALVVKFSIELAHSKEKVTTLTLANKVLEDKIVSLNDNISDLQKKLHEAEVLSRESLQKYEVIFAQRTNLFAKIKDMEDKFLKRGQTDQTIHMNQPKEFNYYNPKEGIGYKSPWYLKCAISKTPTLYDLRYLSLGYKIIFMKESDDPEQLKEIEKKEKDRKNKHSIPFNYSSLNASYATQICLLSKASFNQNVLWLRRLSHLNYATINQLAKAGLVTGLPLLKFTKEQLCLACEMGKIKKSSHKLKVEHSTTKPLQLLHMDLCGPMRVQSINGRKYVLVIVDDFSRYTWVNFLRSKDGASEIIISFIKNVQVRLQIPVQVIRTDNGTEFKNRTLDSFLDSVGITHTFSAARTPQQNGVVERKNRTLVEAARTMLAYSKLPLHFWAEAVASVCFTQNRSLIHKRFMKTPYELVYNRPPSIKFLRIFGCECYVKNDKDNLDKFSPKGDEGVFIGYAKDCPSYRIYNKRTRCVVESTNVDFEEGVEEDTTPAPVTPGISDDLFEFFYKDLTEPANVVPPIPAAVQQAPPVMVSTTDISSSNLQGTSSSSSATISPRSEVSPASAEGNLPTSFSNRLRR</sequence>
<dbReference type="InterPro" id="IPR012337">
    <property type="entry name" value="RNaseH-like_sf"/>
</dbReference>
<evidence type="ECO:0000313" key="5">
    <source>
        <dbReference type="Proteomes" id="UP001172457"/>
    </source>
</evidence>
<dbReference type="Pfam" id="PF13976">
    <property type="entry name" value="gag_pre-integrs"/>
    <property type="match status" value="1"/>
</dbReference>
<organism evidence="4 5">
    <name type="scientific">Centaurea solstitialis</name>
    <name type="common">yellow star-thistle</name>
    <dbReference type="NCBI Taxonomy" id="347529"/>
    <lineage>
        <taxon>Eukaryota</taxon>
        <taxon>Viridiplantae</taxon>
        <taxon>Streptophyta</taxon>
        <taxon>Embryophyta</taxon>
        <taxon>Tracheophyta</taxon>
        <taxon>Spermatophyta</taxon>
        <taxon>Magnoliopsida</taxon>
        <taxon>eudicotyledons</taxon>
        <taxon>Gunneridae</taxon>
        <taxon>Pentapetalae</taxon>
        <taxon>asterids</taxon>
        <taxon>campanulids</taxon>
        <taxon>Asterales</taxon>
        <taxon>Asteraceae</taxon>
        <taxon>Carduoideae</taxon>
        <taxon>Cardueae</taxon>
        <taxon>Centaureinae</taxon>
        <taxon>Centaurea</taxon>
    </lineage>
</organism>
<dbReference type="Pfam" id="PF25597">
    <property type="entry name" value="SH3_retrovirus"/>
    <property type="match status" value="1"/>
</dbReference>
<dbReference type="InterPro" id="IPR025724">
    <property type="entry name" value="GAG-pre-integrase_dom"/>
</dbReference>
<protein>
    <recommendedName>
        <fullName evidence="3">Integrase catalytic domain-containing protein</fullName>
    </recommendedName>
</protein>
<reference evidence="4" key="1">
    <citation type="submission" date="2023-03" db="EMBL/GenBank/DDBJ databases">
        <title>Chromosome-scale reference genome and RAD-based genetic map of yellow starthistle (Centaurea solstitialis) reveal putative structural variation and QTLs associated with invader traits.</title>
        <authorList>
            <person name="Reatini B."/>
            <person name="Cang F.A."/>
            <person name="Jiang Q."/>
            <person name="Mckibben M.T.W."/>
            <person name="Barker M.S."/>
            <person name="Rieseberg L.H."/>
            <person name="Dlugosch K.M."/>
        </authorList>
    </citation>
    <scope>NUCLEOTIDE SEQUENCE</scope>
    <source>
        <strain evidence="4">CAN-66</strain>
        <tissue evidence="4">Leaf</tissue>
    </source>
</reference>
<name>A0AA38U2I2_9ASTR</name>
<dbReference type="Proteomes" id="UP001172457">
    <property type="component" value="Chromosome 2"/>
</dbReference>
<dbReference type="PANTHER" id="PTHR42648">
    <property type="entry name" value="TRANSPOSASE, PUTATIVE-RELATED"/>
    <property type="match status" value="1"/>
</dbReference>
<evidence type="ECO:0000313" key="4">
    <source>
        <dbReference type="EMBL" id="KAJ9561942.1"/>
    </source>
</evidence>
<dbReference type="InterPro" id="IPR057670">
    <property type="entry name" value="SH3_retrovirus"/>
</dbReference>
<dbReference type="InterPro" id="IPR036397">
    <property type="entry name" value="RNaseH_sf"/>
</dbReference>
<accession>A0AA38U2I2</accession>
<proteinExistence type="predicted"/>
<feature type="region of interest" description="Disordered" evidence="2">
    <location>
        <begin position="1"/>
        <end position="30"/>
    </location>
</feature>
<feature type="compositionally biased region" description="Low complexity" evidence="2">
    <location>
        <begin position="610"/>
        <end position="629"/>
    </location>
</feature>